<dbReference type="Pfam" id="PF00646">
    <property type="entry name" value="F-box"/>
    <property type="match status" value="1"/>
</dbReference>
<dbReference type="Pfam" id="PF08387">
    <property type="entry name" value="FBD"/>
    <property type="match status" value="1"/>
</dbReference>
<reference evidence="2 3" key="2">
    <citation type="journal article" date="2017" name="Front. Plant Sci.">
        <title>Gene Classification and Mining of Molecular Markers Useful in Red Clover (Trifolium pratense) Breeding.</title>
        <authorList>
            <person name="Istvanek J."/>
            <person name="Dluhosova J."/>
            <person name="Dluhos P."/>
            <person name="Patkova L."/>
            <person name="Nedelnik J."/>
            <person name="Repkova J."/>
        </authorList>
    </citation>
    <scope>NUCLEOTIDE SEQUENCE [LARGE SCALE GENOMIC DNA]</scope>
    <source>
        <strain evidence="3">cv. Tatra</strain>
        <tissue evidence="2">Young leaves</tissue>
    </source>
</reference>
<protein>
    <submittedName>
        <fullName evidence="2">F-box/FBD/LRR-repeat protein</fullName>
    </submittedName>
</protein>
<dbReference type="Gene3D" id="3.80.10.10">
    <property type="entry name" value="Ribonuclease Inhibitor"/>
    <property type="match status" value="1"/>
</dbReference>
<dbReference type="PANTHER" id="PTHR31639">
    <property type="entry name" value="F-BOX PROTEIN-LIKE"/>
    <property type="match status" value="1"/>
</dbReference>
<dbReference type="ExpressionAtlas" id="A0A2K3NEZ9">
    <property type="expression patterns" value="baseline"/>
</dbReference>
<sequence>MEENEKLESNTNKSLLVVYIMSSLMTRSTKKANCGDHIDRISDLPSNVIDGILKDLNISELVSTSILSRNWRYMWMSVPELVFRKDFFSRFEDLDDLGPEISRIITDILFLHNGPIYKFSLDIPWLSKKLTITTEYLNKWILFLSKRGIKDLQLLNNGWFFFKMPSHIFSCQELTHFTLSGFNLSVPPNFCGFKKLLDLCLECNIYEFGALENLISGCPLLEKLSIILYGDLKSVCLKKAKNLIDLRIKNYHLYADMISPTQLTSLKYLKLYGLNLVKRTAVLYIVSVLKSASDLVELDIQNDGEQEPDQPEQLDLECNSCCLSQLQTVNINISDTTNFKHAMSLIRFILANSSSLKTLTFKVGFCHKILDAAMLSSIPQDLLCMKRASQRARVEFRHL</sequence>
<evidence type="ECO:0000313" key="2">
    <source>
        <dbReference type="EMBL" id="PNY01613.1"/>
    </source>
</evidence>
<dbReference type="AlphaFoldDB" id="A0A2K3NEZ9"/>
<dbReference type="InterPro" id="IPR006566">
    <property type="entry name" value="FBD"/>
</dbReference>
<dbReference type="Proteomes" id="UP000236291">
    <property type="component" value="Unassembled WGS sequence"/>
</dbReference>
<feature type="domain" description="F-box" evidence="1">
    <location>
        <begin position="38"/>
        <end position="86"/>
    </location>
</feature>
<gene>
    <name evidence="2" type="ORF">L195_g024914</name>
</gene>
<organism evidence="2 3">
    <name type="scientific">Trifolium pratense</name>
    <name type="common">Red clover</name>
    <dbReference type="NCBI Taxonomy" id="57577"/>
    <lineage>
        <taxon>Eukaryota</taxon>
        <taxon>Viridiplantae</taxon>
        <taxon>Streptophyta</taxon>
        <taxon>Embryophyta</taxon>
        <taxon>Tracheophyta</taxon>
        <taxon>Spermatophyta</taxon>
        <taxon>Magnoliopsida</taxon>
        <taxon>eudicotyledons</taxon>
        <taxon>Gunneridae</taxon>
        <taxon>Pentapetalae</taxon>
        <taxon>rosids</taxon>
        <taxon>fabids</taxon>
        <taxon>Fabales</taxon>
        <taxon>Fabaceae</taxon>
        <taxon>Papilionoideae</taxon>
        <taxon>50 kb inversion clade</taxon>
        <taxon>NPAAA clade</taxon>
        <taxon>Hologalegina</taxon>
        <taxon>IRL clade</taxon>
        <taxon>Trifolieae</taxon>
        <taxon>Trifolium</taxon>
    </lineage>
</organism>
<dbReference type="InterPro" id="IPR036047">
    <property type="entry name" value="F-box-like_dom_sf"/>
</dbReference>
<dbReference type="STRING" id="57577.A0A2K3NEZ9"/>
<comment type="caution">
    <text evidence="2">The sequence shown here is derived from an EMBL/GenBank/DDBJ whole genome shotgun (WGS) entry which is preliminary data.</text>
</comment>
<reference evidence="2 3" key="1">
    <citation type="journal article" date="2014" name="Am. J. Bot.">
        <title>Genome assembly and annotation for red clover (Trifolium pratense; Fabaceae).</title>
        <authorList>
            <person name="Istvanek J."/>
            <person name="Jaros M."/>
            <person name="Krenek A."/>
            <person name="Repkova J."/>
        </authorList>
    </citation>
    <scope>NUCLEOTIDE SEQUENCE [LARGE SCALE GENOMIC DNA]</scope>
    <source>
        <strain evidence="3">cv. Tatra</strain>
        <tissue evidence="2">Young leaves</tissue>
    </source>
</reference>
<dbReference type="SMART" id="SM00579">
    <property type="entry name" value="FBD"/>
    <property type="match status" value="1"/>
</dbReference>
<accession>A0A2K3NEZ9</accession>
<dbReference type="SUPFAM" id="SSF81383">
    <property type="entry name" value="F-box domain"/>
    <property type="match status" value="1"/>
</dbReference>
<dbReference type="Pfam" id="PF24758">
    <property type="entry name" value="LRR_At5g56370"/>
    <property type="match status" value="1"/>
</dbReference>
<dbReference type="InterPro" id="IPR032675">
    <property type="entry name" value="LRR_dom_sf"/>
</dbReference>
<dbReference type="SUPFAM" id="SSF52047">
    <property type="entry name" value="RNI-like"/>
    <property type="match status" value="1"/>
</dbReference>
<evidence type="ECO:0000313" key="3">
    <source>
        <dbReference type="Proteomes" id="UP000236291"/>
    </source>
</evidence>
<dbReference type="InterPro" id="IPR001810">
    <property type="entry name" value="F-box_dom"/>
</dbReference>
<proteinExistence type="predicted"/>
<dbReference type="PROSITE" id="PS50181">
    <property type="entry name" value="FBOX"/>
    <property type="match status" value="1"/>
</dbReference>
<dbReference type="InterPro" id="IPR055411">
    <property type="entry name" value="LRR_FXL15/At3g58940/PEG3-like"/>
</dbReference>
<dbReference type="PANTHER" id="PTHR31639:SF237">
    <property type="entry name" value="F-BOX DOMAIN-CONTAINING PROTEIN"/>
    <property type="match status" value="1"/>
</dbReference>
<evidence type="ECO:0000259" key="1">
    <source>
        <dbReference type="PROSITE" id="PS50181"/>
    </source>
</evidence>
<name>A0A2K3NEZ9_TRIPR</name>
<dbReference type="EMBL" id="ASHM01020334">
    <property type="protein sequence ID" value="PNY01613.1"/>
    <property type="molecule type" value="Genomic_DNA"/>
</dbReference>